<evidence type="ECO:0000313" key="9">
    <source>
        <dbReference type="EMBL" id="KAK6916368.1"/>
    </source>
</evidence>
<dbReference type="PIRSF" id="PIRSF001771">
    <property type="entry name" value="Cyclin_A_B_D_E"/>
    <property type="match status" value="1"/>
</dbReference>
<dbReference type="SUPFAM" id="SSF47954">
    <property type="entry name" value="Cyclin-like"/>
    <property type="match status" value="2"/>
</dbReference>
<keyword evidence="6" id="KW-0175">Coiled coil</keyword>
<dbReference type="InterPro" id="IPR036915">
    <property type="entry name" value="Cyclin-like_sf"/>
</dbReference>
<dbReference type="EMBL" id="JBAMMX010000024">
    <property type="protein sequence ID" value="KAK6916368.1"/>
    <property type="molecule type" value="Genomic_DNA"/>
</dbReference>
<comment type="similarity">
    <text evidence="1">Belongs to the cyclin family. Cyclin AB subfamily.</text>
</comment>
<organism evidence="9 10">
    <name type="scientific">Dillenia turbinata</name>
    <dbReference type="NCBI Taxonomy" id="194707"/>
    <lineage>
        <taxon>Eukaryota</taxon>
        <taxon>Viridiplantae</taxon>
        <taxon>Streptophyta</taxon>
        <taxon>Embryophyta</taxon>
        <taxon>Tracheophyta</taxon>
        <taxon>Spermatophyta</taxon>
        <taxon>Magnoliopsida</taxon>
        <taxon>eudicotyledons</taxon>
        <taxon>Gunneridae</taxon>
        <taxon>Pentapetalae</taxon>
        <taxon>Dilleniales</taxon>
        <taxon>Dilleniaceae</taxon>
        <taxon>Dillenia</taxon>
    </lineage>
</organism>
<dbReference type="FunFam" id="1.10.472.10:FF:000167">
    <property type="entry name" value="Mitotic cyclin 6"/>
    <property type="match status" value="1"/>
</dbReference>
<dbReference type="InterPro" id="IPR048258">
    <property type="entry name" value="Cyclins_cyclin-box"/>
</dbReference>
<keyword evidence="3 5" id="KW-0195">Cyclin</keyword>
<feature type="domain" description="Cyclin C-terminal" evidence="8">
    <location>
        <begin position="204"/>
        <end position="326"/>
    </location>
</feature>
<dbReference type="Proteomes" id="UP001370490">
    <property type="component" value="Unassembled WGS sequence"/>
</dbReference>
<evidence type="ECO:0000259" key="7">
    <source>
        <dbReference type="SMART" id="SM00385"/>
    </source>
</evidence>
<dbReference type="GO" id="GO:0044772">
    <property type="term" value="P:mitotic cell cycle phase transition"/>
    <property type="evidence" value="ECO:0007669"/>
    <property type="project" value="InterPro"/>
</dbReference>
<dbReference type="Pfam" id="PF00134">
    <property type="entry name" value="Cyclin_N"/>
    <property type="match status" value="1"/>
</dbReference>
<protein>
    <submittedName>
        <fullName evidence="9">Cyclin, C-terminal domain</fullName>
    </submittedName>
</protein>
<reference evidence="9 10" key="1">
    <citation type="submission" date="2023-12" db="EMBL/GenBank/DDBJ databases">
        <title>A high-quality genome assembly for Dillenia turbinata (Dilleniales).</title>
        <authorList>
            <person name="Chanderbali A."/>
        </authorList>
    </citation>
    <scope>NUCLEOTIDE SEQUENCE [LARGE SCALE GENOMIC DNA]</scope>
    <source>
        <strain evidence="9">LSX21</strain>
        <tissue evidence="9">Leaf</tissue>
    </source>
</reference>
<dbReference type="SMART" id="SM00385">
    <property type="entry name" value="CYCLIN"/>
    <property type="match status" value="2"/>
</dbReference>
<dbReference type="SMART" id="SM01332">
    <property type="entry name" value="Cyclin_C"/>
    <property type="match status" value="1"/>
</dbReference>
<evidence type="ECO:0000313" key="10">
    <source>
        <dbReference type="Proteomes" id="UP001370490"/>
    </source>
</evidence>
<keyword evidence="4" id="KW-0131">Cell cycle</keyword>
<dbReference type="Gene3D" id="1.10.472.10">
    <property type="entry name" value="Cyclin-like"/>
    <property type="match status" value="2"/>
</dbReference>
<dbReference type="CDD" id="cd20506">
    <property type="entry name" value="CYCLIN_AtCycA-like_rpt2"/>
    <property type="match status" value="1"/>
</dbReference>
<dbReference type="InterPro" id="IPR013763">
    <property type="entry name" value="Cyclin-like_dom"/>
</dbReference>
<evidence type="ECO:0000256" key="2">
    <source>
        <dbReference type="ARBA" id="ARBA00022618"/>
    </source>
</evidence>
<evidence type="ECO:0000256" key="6">
    <source>
        <dbReference type="SAM" id="Coils"/>
    </source>
</evidence>
<feature type="domain" description="Cyclin-like" evidence="7">
    <location>
        <begin position="111"/>
        <end position="195"/>
    </location>
</feature>
<accession>A0AAN8Z0L1</accession>
<feature type="domain" description="Cyclin-like" evidence="7">
    <location>
        <begin position="208"/>
        <end position="296"/>
    </location>
</feature>
<feature type="coiled-coil region" evidence="6">
    <location>
        <begin position="36"/>
        <end position="63"/>
    </location>
</feature>
<gene>
    <name evidence="9" type="ORF">RJ641_019229</name>
</gene>
<comment type="caution">
    <text evidence="9">The sequence shown here is derived from an EMBL/GenBank/DDBJ whole genome shotgun (WGS) entry which is preliminary data.</text>
</comment>
<sequence>MEEENFTQISARVFKKRSSISVSSSPPESKKRIVSVDLMRTQKNRVEQTLKEKKSEKTQEKIDDDAPCGLVSSIYKYLRLLEMDQGNRPISNYMEVIQKDLTAKMREILIDWLVEVAGEYRLTSDTLYLAVSFIDRFLSSHAISRGRLQLLGVSCMLVAAKYEETCTPHVEDFCYITDNTYTKDEVVDMEEKVLKFLNHDMGTPTIKTFLRSFSRAVQDSDQHVDLHFEFLACYLAELSLVDYKCLRFLPSIVAASAIFLANFTLQPMLHPWNLVLKSCSGYRPAELKDCVLAMHDLQLDERGRAPAVRDKYMQQKFKNVAKLPSLSIIPLQYFEDIN</sequence>
<keyword evidence="10" id="KW-1185">Reference proteome</keyword>
<dbReference type="InterPro" id="IPR039361">
    <property type="entry name" value="Cyclin"/>
</dbReference>
<proteinExistence type="inferred from homology"/>
<keyword evidence="2" id="KW-0132">Cell division</keyword>
<dbReference type="Pfam" id="PF02984">
    <property type="entry name" value="Cyclin_C"/>
    <property type="match status" value="1"/>
</dbReference>
<evidence type="ECO:0000256" key="4">
    <source>
        <dbReference type="ARBA" id="ARBA00023306"/>
    </source>
</evidence>
<evidence type="ECO:0000256" key="1">
    <source>
        <dbReference type="ARBA" id="ARBA00006955"/>
    </source>
</evidence>
<dbReference type="InterPro" id="IPR046965">
    <property type="entry name" value="Cyclin_A/B-like"/>
</dbReference>
<name>A0AAN8Z0L1_9MAGN</name>
<dbReference type="FunFam" id="1.10.472.10:FF:000013">
    <property type="entry name" value="Cyclin A1"/>
    <property type="match status" value="1"/>
</dbReference>
<dbReference type="PROSITE" id="PS00292">
    <property type="entry name" value="CYCLINS"/>
    <property type="match status" value="1"/>
</dbReference>
<dbReference type="GO" id="GO:0051301">
    <property type="term" value="P:cell division"/>
    <property type="evidence" value="ECO:0007669"/>
    <property type="project" value="UniProtKB-KW"/>
</dbReference>
<dbReference type="PANTHER" id="PTHR10177">
    <property type="entry name" value="CYCLINS"/>
    <property type="match status" value="1"/>
</dbReference>
<dbReference type="AlphaFoldDB" id="A0AAN8Z0L1"/>
<dbReference type="InterPro" id="IPR004367">
    <property type="entry name" value="Cyclin_C-dom"/>
</dbReference>
<dbReference type="InterPro" id="IPR006671">
    <property type="entry name" value="Cyclin_N"/>
</dbReference>
<dbReference type="GO" id="GO:0016538">
    <property type="term" value="F:cyclin-dependent protein serine/threonine kinase regulator activity"/>
    <property type="evidence" value="ECO:0007669"/>
    <property type="project" value="InterPro"/>
</dbReference>
<evidence type="ECO:0000256" key="3">
    <source>
        <dbReference type="ARBA" id="ARBA00023127"/>
    </source>
</evidence>
<evidence type="ECO:0000256" key="5">
    <source>
        <dbReference type="RuleBase" id="RU000383"/>
    </source>
</evidence>
<evidence type="ECO:0000259" key="8">
    <source>
        <dbReference type="SMART" id="SM01332"/>
    </source>
</evidence>